<comment type="caution">
    <text evidence="1">The sequence shown here is derived from an EMBL/GenBank/DDBJ whole genome shotgun (WGS) entry which is preliminary data.</text>
</comment>
<reference evidence="1" key="2">
    <citation type="journal article" date="2022" name="New Phytol.">
        <title>Evolutionary transition to the ectomycorrhizal habit in the genomes of a hyperdiverse lineage of mushroom-forming fungi.</title>
        <authorList>
            <person name="Looney B."/>
            <person name="Miyauchi S."/>
            <person name="Morin E."/>
            <person name="Drula E."/>
            <person name="Courty P.E."/>
            <person name="Kohler A."/>
            <person name="Kuo A."/>
            <person name="LaButti K."/>
            <person name="Pangilinan J."/>
            <person name="Lipzen A."/>
            <person name="Riley R."/>
            <person name="Andreopoulos W."/>
            <person name="He G."/>
            <person name="Johnson J."/>
            <person name="Nolan M."/>
            <person name="Tritt A."/>
            <person name="Barry K.W."/>
            <person name="Grigoriev I.V."/>
            <person name="Nagy L.G."/>
            <person name="Hibbett D."/>
            <person name="Henrissat B."/>
            <person name="Matheny P.B."/>
            <person name="Labbe J."/>
            <person name="Martin F.M."/>
        </authorList>
    </citation>
    <scope>NUCLEOTIDE SEQUENCE</scope>
    <source>
        <strain evidence="1">HHB10654</strain>
    </source>
</reference>
<evidence type="ECO:0000313" key="2">
    <source>
        <dbReference type="Proteomes" id="UP000814140"/>
    </source>
</evidence>
<reference evidence="1" key="1">
    <citation type="submission" date="2021-03" db="EMBL/GenBank/DDBJ databases">
        <authorList>
            <consortium name="DOE Joint Genome Institute"/>
            <person name="Ahrendt S."/>
            <person name="Looney B.P."/>
            <person name="Miyauchi S."/>
            <person name="Morin E."/>
            <person name="Drula E."/>
            <person name="Courty P.E."/>
            <person name="Chicoki N."/>
            <person name="Fauchery L."/>
            <person name="Kohler A."/>
            <person name="Kuo A."/>
            <person name="Labutti K."/>
            <person name="Pangilinan J."/>
            <person name="Lipzen A."/>
            <person name="Riley R."/>
            <person name="Andreopoulos W."/>
            <person name="He G."/>
            <person name="Johnson J."/>
            <person name="Barry K.W."/>
            <person name="Grigoriev I.V."/>
            <person name="Nagy L."/>
            <person name="Hibbett D."/>
            <person name="Henrissat B."/>
            <person name="Matheny P.B."/>
            <person name="Labbe J."/>
            <person name="Martin F."/>
        </authorList>
    </citation>
    <scope>NUCLEOTIDE SEQUENCE</scope>
    <source>
        <strain evidence="1">HHB10654</strain>
    </source>
</reference>
<gene>
    <name evidence="1" type="ORF">BV25DRAFT_1917416</name>
</gene>
<protein>
    <submittedName>
        <fullName evidence="1">Uncharacterized protein</fullName>
    </submittedName>
</protein>
<dbReference type="Proteomes" id="UP000814140">
    <property type="component" value="Unassembled WGS sequence"/>
</dbReference>
<keyword evidence="2" id="KW-1185">Reference proteome</keyword>
<proteinExistence type="predicted"/>
<evidence type="ECO:0000313" key="1">
    <source>
        <dbReference type="EMBL" id="KAI0060863.1"/>
    </source>
</evidence>
<dbReference type="EMBL" id="MU277216">
    <property type="protein sequence ID" value="KAI0060863.1"/>
    <property type="molecule type" value="Genomic_DNA"/>
</dbReference>
<name>A0ACB8SYD6_9AGAM</name>
<accession>A0ACB8SYD6</accession>
<sequence>MHPHCASWQECPPESWVRSDPLVATQWKVVNATNPFLDEFEISRAAFLLRGQSGSGKALWMFYVLALRSQVKRTTIFQTAPGYYYVFDKERAWKVHEGIRHGALDLFVDTKAWVNRKLHDAPDHRDPEVIDENCNRALQPYCVSEAQLAQFFNEFGPPTCIASAGSITHCRHTIQAALAAATLEAAYYAVQSASGPTPDAFVYDAKKMCATVFRATAASTEYTVPSDTFAWLRQLGVERFRFVAVTAPGVALDCVFSPELDALVGDEKWQLVIEKFER</sequence>
<organism evidence="1 2">
    <name type="scientific">Artomyces pyxidatus</name>
    <dbReference type="NCBI Taxonomy" id="48021"/>
    <lineage>
        <taxon>Eukaryota</taxon>
        <taxon>Fungi</taxon>
        <taxon>Dikarya</taxon>
        <taxon>Basidiomycota</taxon>
        <taxon>Agaricomycotina</taxon>
        <taxon>Agaricomycetes</taxon>
        <taxon>Russulales</taxon>
        <taxon>Auriscalpiaceae</taxon>
        <taxon>Artomyces</taxon>
    </lineage>
</organism>